<sequence>MHELSIAASIVEAVTESAAPYPGARVKEVRLRVGALASVIEDSLQFCWQLATEDTPLTGSVLVINKLPVIVHCEACGVDAEIDGVQSFRCPRCGELAADLRQGRELEIESIELEDPEPAQPGAGAREQAEERI</sequence>
<evidence type="ECO:0000256" key="5">
    <source>
        <dbReference type="SAM" id="MobiDB-lite"/>
    </source>
</evidence>
<proteinExistence type="inferred from homology"/>
<feature type="binding site" evidence="4">
    <location>
        <position position="73"/>
    </location>
    <ligand>
        <name>Zn(2+)</name>
        <dbReference type="ChEBI" id="CHEBI:29105"/>
    </ligand>
</feature>
<dbReference type="EMBL" id="OKRB01000124">
    <property type="protein sequence ID" value="SPE28166.1"/>
    <property type="molecule type" value="Genomic_DNA"/>
</dbReference>
<evidence type="ECO:0000313" key="7">
    <source>
        <dbReference type="Proteomes" id="UP000239735"/>
    </source>
</evidence>
<evidence type="ECO:0000256" key="3">
    <source>
        <dbReference type="ARBA" id="ARBA00022833"/>
    </source>
</evidence>
<feature type="binding site" evidence="4">
    <location>
        <position position="90"/>
    </location>
    <ligand>
        <name>Zn(2+)</name>
        <dbReference type="ChEBI" id="CHEBI:29105"/>
    </ligand>
</feature>
<keyword evidence="2 4" id="KW-0479">Metal-binding</keyword>
<dbReference type="GO" id="GO:0008270">
    <property type="term" value="F:zinc ion binding"/>
    <property type="evidence" value="ECO:0007669"/>
    <property type="project" value="UniProtKB-UniRule"/>
</dbReference>
<feature type="binding site" evidence="4">
    <location>
        <position position="93"/>
    </location>
    <ligand>
        <name>Zn(2+)</name>
        <dbReference type="ChEBI" id="CHEBI:29105"/>
    </ligand>
</feature>
<dbReference type="AlphaFoldDB" id="A0A2N9LY97"/>
<dbReference type="OrthoDB" id="9800361at2"/>
<dbReference type="Proteomes" id="UP000239735">
    <property type="component" value="Unassembled WGS sequence"/>
</dbReference>
<organism evidence="6 7">
    <name type="scientific">Candidatus Sulfuritelmatomonas gaucii</name>
    <dbReference type="NCBI Taxonomy" id="2043161"/>
    <lineage>
        <taxon>Bacteria</taxon>
        <taxon>Pseudomonadati</taxon>
        <taxon>Acidobacteriota</taxon>
        <taxon>Terriglobia</taxon>
        <taxon>Terriglobales</taxon>
        <taxon>Acidobacteriaceae</taxon>
        <taxon>Candidatus Sulfuritelmatomonas</taxon>
    </lineage>
</organism>
<name>A0A2N9LY97_9BACT</name>
<evidence type="ECO:0000313" key="6">
    <source>
        <dbReference type="EMBL" id="SPE28166.1"/>
    </source>
</evidence>
<evidence type="ECO:0000256" key="2">
    <source>
        <dbReference type="ARBA" id="ARBA00022723"/>
    </source>
</evidence>
<dbReference type="GO" id="GO:0016151">
    <property type="term" value="F:nickel cation binding"/>
    <property type="evidence" value="ECO:0007669"/>
    <property type="project" value="UniProtKB-UniRule"/>
</dbReference>
<keyword evidence="1 4" id="KW-0533">Nickel</keyword>
<dbReference type="HAMAP" id="MF_00213">
    <property type="entry name" value="HypA_HybF"/>
    <property type="match status" value="1"/>
</dbReference>
<dbReference type="PANTHER" id="PTHR34535:SF3">
    <property type="entry name" value="HYDROGENASE MATURATION FACTOR HYPA"/>
    <property type="match status" value="1"/>
</dbReference>
<dbReference type="PIRSF" id="PIRSF004761">
    <property type="entry name" value="Hydrgn_mat_HypA"/>
    <property type="match status" value="1"/>
</dbReference>
<comment type="similarity">
    <text evidence="4">Belongs to the HypA/HybF family.</text>
</comment>
<feature type="binding site" evidence="4">
    <location>
        <position position="2"/>
    </location>
    <ligand>
        <name>Ni(2+)</name>
        <dbReference type="ChEBI" id="CHEBI:49786"/>
    </ligand>
</feature>
<reference evidence="7" key="1">
    <citation type="submission" date="2018-02" db="EMBL/GenBank/DDBJ databases">
        <authorList>
            <person name="Hausmann B."/>
        </authorList>
    </citation>
    <scope>NUCLEOTIDE SEQUENCE [LARGE SCALE GENOMIC DNA]</scope>
    <source>
        <strain evidence="7">Peat soil MAG SbA5</strain>
    </source>
</reference>
<feature type="region of interest" description="Disordered" evidence="5">
    <location>
        <begin position="110"/>
        <end position="133"/>
    </location>
</feature>
<dbReference type="Pfam" id="PF01155">
    <property type="entry name" value="HypA"/>
    <property type="match status" value="1"/>
</dbReference>
<keyword evidence="3 4" id="KW-0862">Zinc</keyword>
<gene>
    <name evidence="4 6" type="primary">hypA</name>
    <name evidence="6" type="ORF">SBA5_640004</name>
</gene>
<dbReference type="InterPro" id="IPR000688">
    <property type="entry name" value="HypA/HybF"/>
</dbReference>
<evidence type="ECO:0000256" key="1">
    <source>
        <dbReference type="ARBA" id="ARBA00022596"/>
    </source>
</evidence>
<dbReference type="Gene3D" id="3.30.2320.80">
    <property type="match status" value="1"/>
</dbReference>
<dbReference type="PANTHER" id="PTHR34535">
    <property type="entry name" value="HYDROGENASE MATURATION FACTOR HYPA"/>
    <property type="match status" value="1"/>
</dbReference>
<comment type="function">
    <text evidence="4">Involved in the maturation of [NiFe] hydrogenases. Required for nickel insertion into the metal center of the hydrogenase.</text>
</comment>
<protein>
    <recommendedName>
        <fullName evidence="4">Hydrogenase maturation factor HypA</fullName>
    </recommendedName>
</protein>
<feature type="binding site" evidence="4">
    <location>
        <position position="76"/>
    </location>
    <ligand>
        <name>Zn(2+)</name>
        <dbReference type="ChEBI" id="CHEBI:29105"/>
    </ligand>
</feature>
<accession>A0A2N9LY97</accession>
<dbReference type="GO" id="GO:0051604">
    <property type="term" value="P:protein maturation"/>
    <property type="evidence" value="ECO:0007669"/>
    <property type="project" value="InterPro"/>
</dbReference>
<evidence type="ECO:0000256" key="4">
    <source>
        <dbReference type="HAMAP-Rule" id="MF_00213"/>
    </source>
</evidence>